<keyword evidence="4" id="KW-1185">Reference proteome</keyword>
<sequence length="365" mass="41017">MLQVKVLVQGIDILLPLFIIDNSEFILALVLVNTTASPLRGCEKNSTRCFQVFKVSLSTLQEEDLSRNLKPVKKYGNNVFAPRGNSPKLTEKVIESMPANADPRVKVLVLGIDILLPLFIIDNSEFILALVLVNTTASPLRGCEKNSTRCFQVFKVSLSTLQEEDLSRNLKPVKKYGNNVFAPRGNSPKLTEKVIESMPANADPRVKENILNNNYFLKRVDADDGSIFSDDLQDLLPQNIQHVQANPSVSVDEAIPVYLIILLIVVGILVGILGTCSVLVFVDYKNNPKFDTSGAVTYTRRRDFEKLYVDAKQRERLERQRRQAALSRTPLPVPGRVSRISRESELLRSSREATENMKTERKNSY</sequence>
<evidence type="ECO:0000313" key="5">
    <source>
        <dbReference type="WBParaSite" id="HPBE_0001979601-mRNA-1"/>
    </source>
</evidence>
<evidence type="ECO:0000313" key="3">
    <source>
        <dbReference type="EMBL" id="VDP16724.1"/>
    </source>
</evidence>
<protein>
    <submittedName>
        <fullName evidence="5">Col_cuticle_N domain-containing protein</fullName>
    </submittedName>
</protein>
<dbReference type="Proteomes" id="UP000050761">
    <property type="component" value="Unassembled WGS sequence"/>
</dbReference>
<feature type="transmembrane region" description="Helical" evidence="2">
    <location>
        <begin position="257"/>
        <end position="282"/>
    </location>
</feature>
<evidence type="ECO:0000256" key="1">
    <source>
        <dbReference type="SAM" id="MobiDB-lite"/>
    </source>
</evidence>
<keyword evidence="2" id="KW-0812">Transmembrane</keyword>
<evidence type="ECO:0000313" key="4">
    <source>
        <dbReference type="Proteomes" id="UP000050761"/>
    </source>
</evidence>
<dbReference type="WBParaSite" id="HPBE_0001979601-mRNA-1">
    <property type="protein sequence ID" value="HPBE_0001979601-mRNA-1"/>
    <property type="gene ID" value="HPBE_0001979601"/>
</dbReference>
<name>A0A183GCB0_HELPZ</name>
<reference evidence="3 4" key="1">
    <citation type="submission" date="2018-11" db="EMBL/GenBank/DDBJ databases">
        <authorList>
            <consortium name="Pathogen Informatics"/>
        </authorList>
    </citation>
    <scope>NUCLEOTIDE SEQUENCE [LARGE SCALE GENOMIC DNA]</scope>
</reference>
<accession>A0A183GCB0</accession>
<dbReference type="EMBL" id="UZAH01031620">
    <property type="protein sequence ID" value="VDP16724.1"/>
    <property type="molecule type" value="Genomic_DNA"/>
</dbReference>
<organism evidence="4 5">
    <name type="scientific">Heligmosomoides polygyrus</name>
    <name type="common">Parasitic roundworm</name>
    <dbReference type="NCBI Taxonomy" id="6339"/>
    <lineage>
        <taxon>Eukaryota</taxon>
        <taxon>Metazoa</taxon>
        <taxon>Ecdysozoa</taxon>
        <taxon>Nematoda</taxon>
        <taxon>Chromadorea</taxon>
        <taxon>Rhabditida</taxon>
        <taxon>Rhabditina</taxon>
        <taxon>Rhabditomorpha</taxon>
        <taxon>Strongyloidea</taxon>
        <taxon>Heligmosomidae</taxon>
        <taxon>Heligmosomoides</taxon>
    </lineage>
</organism>
<keyword evidence="2" id="KW-0472">Membrane</keyword>
<evidence type="ECO:0000256" key="2">
    <source>
        <dbReference type="SAM" id="Phobius"/>
    </source>
</evidence>
<dbReference type="OrthoDB" id="5875246at2759"/>
<keyword evidence="2" id="KW-1133">Transmembrane helix</keyword>
<feature type="compositionally biased region" description="Basic and acidic residues" evidence="1">
    <location>
        <begin position="340"/>
        <end position="365"/>
    </location>
</feature>
<gene>
    <name evidence="3" type="ORF">HPBE_LOCUS19795</name>
</gene>
<feature type="region of interest" description="Disordered" evidence="1">
    <location>
        <begin position="320"/>
        <end position="365"/>
    </location>
</feature>
<accession>A0A3P8CC08</accession>
<reference evidence="5" key="2">
    <citation type="submission" date="2019-09" db="UniProtKB">
        <authorList>
            <consortium name="WormBaseParasite"/>
        </authorList>
    </citation>
    <scope>IDENTIFICATION</scope>
</reference>
<proteinExistence type="predicted"/>
<dbReference type="AlphaFoldDB" id="A0A183GCB0"/>